<keyword evidence="2" id="KW-1185">Reference proteome</keyword>
<dbReference type="EMBL" id="JABEXW010000996">
    <property type="protein sequence ID" value="KAF4949757.1"/>
    <property type="molecule type" value="Genomic_DNA"/>
</dbReference>
<organism evidence="1 2">
    <name type="scientific">Fusarium sarcochroum</name>
    <dbReference type="NCBI Taxonomy" id="1208366"/>
    <lineage>
        <taxon>Eukaryota</taxon>
        <taxon>Fungi</taxon>
        <taxon>Dikarya</taxon>
        <taxon>Ascomycota</taxon>
        <taxon>Pezizomycotina</taxon>
        <taxon>Sordariomycetes</taxon>
        <taxon>Hypocreomycetidae</taxon>
        <taxon>Hypocreales</taxon>
        <taxon>Nectriaceae</taxon>
        <taxon>Fusarium</taxon>
        <taxon>Fusarium lateritium species complex</taxon>
    </lineage>
</organism>
<dbReference type="AlphaFoldDB" id="A0A8H4WTJ6"/>
<dbReference type="InterPro" id="IPR032675">
    <property type="entry name" value="LRR_dom_sf"/>
</dbReference>
<dbReference type="OrthoDB" id="5069382at2759"/>
<protein>
    <recommendedName>
        <fullName evidence="3">F-box domain-containing protein</fullName>
    </recommendedName>
</protein>
<dbReference type="Gene3D" id="3.80.10.10">
    <property type="entry name" value="Ribonuclease Inhibitor"/>
    <property type="match status" value="1"/>
</dbReference>
<accession>A0A8H4WTJ6</accession>
<evidence type="ECO:0000313" key="2">
    <source>
        <dbReference type="Proteomes" id="UP000622797"/>
    </source>
</evidence>
<name>A0A8H4WTJ6_9HYPO</name>
<evidence type="ECO:0000313" key="1">
    <source>
        <dbReference type="EMBL" id="KAF4949757.1"/>
    </source>
</evidence>
<dbReference type="Proteomes" id="UP000622797">
    <property type="component" value="Unassembled WGS sequence"/>
</dbReference>
<dbReference type="SUPFAM" id="SSF52047">
    <property type="entry name" value="RNI-like"/>
    <property type="match status" value="1"/>
</dbReference>
<sequence>MFQPQASLPHLPAEILHLICRDLCSHCQAEAFGRYPQKDAGRASPPLRKLWLWVDRHEKFSALLRLSETCRSLHTFVLPYLWHHAGLEDHTELGIALFLLMTNDRPDWTAMVSSLTLKPKLLQPSGRKRLLDMSKQRNMIGQEKTLEGRNALPEMFLRGLTLDLLLSMMPNIQQLRITTNDDTFYGRFLPESSKFESLRYLHIEEPPRQRGFGFSCNLNRVEALFDKAPNLETLVMKVGALSWSSSPRQTHLGNLRCLKLVNCLVPVNQLERLIKPCTQLESFIFISHWEVKNGTTLQALPNALSALRQTLRYLEIYWFVQPSDHSTSPSDSIIGSLKDFSSLENLILGGPSARLEPGEGNPSKDSLVNFLPPSIHSVVIEGQHLLYEPMVALAAAAKQGSFPKLKYFRQTLFDIEETSYTRDSLRELTKQSKILFRDQPETVFPRKLWD</sequence>
<evidence type="ECO:0008006" key="3">
    <source>
        <dbReference type="Google" id="ProtNLM"/>
    </source>
</evidence>
<reference evidence="1" key="1">
    <citation type="journal article" date="2020" name="BMC Genomics">
        <title>Correction to: Identification and distribution of gene clusters required for synthesis of sphingolipid metabolism inhibitors in diverse species of the filamentous fungus Fusarium.</title>
        <authorList>
            <person name="Kim H.S."/>
            <person name="Lohmar J.M."/>
            <person name="Busman M."/>
            <person name="Brown D.W."/>
            <person name="Naumann T.A."/>
            <person name="Divon H.H."/>
            <person name="Lysoe E."/>
            <person name="Uhlig S."/>
            <person name="Proctor R.H."/>
        </authorList>
    </citation>
    <scope>NUCLEOTIDE SEQUENCE</scope>
    <source>
        <strain evidence="1">NRRL 20472</strain>
    </source>
</reference>
<reference evidence="1" key="2">
    <citation type="submission" date="2020-05" db="EMBL/GenBank/DDBJ databases">
        <authorList>
            <person name="Kim H.-S."/>
            <person name="Proctor R.H."/>
            <person name="Brown D.W."/>
        </authorList>
    </citation>
    <scope>NUCLEOTIDE SEQUENCE</scope>
    <source>
        <strain evidence="1">NRRL 20472</strain>
    </source>
</reference>
<proteinExistence type="predicted"/>
<gene>
    <name evidence="1" type="ORF">FSARC_13404</name>
</gene>
<comment type="caution">
    <text evidence="1">The sequence shown here is derived from an EMBL/GenBank/DDBJ whole genome shotgun (WGS) entry which is preliminary data.</text>
</comment>